<name>U2ZMI3_AQUA1</name>
<evidence type="ECO:0000313" key="2">
    <source>
        <dbReference type="Proteomes" id="UP000016560"/>
    </source>
</evidence>
<dbReference type="AlphaFoldDB" id="U2ZMI3"/>
<accession>U2ZMI3</accession>
<dbReference type="EMBL" id="BATI01000014">
    <property type="protein sequence ID" value="GAD62690.1"/>
    <property type="molecule type" value="Genomic_DNA"/>
</dbReference>
<evidence type="ECO:0000313" key="1">
    <source>
        <dbReference type="EMBL" id="GAD62690.1"/>
    </source>
</evidence>
<sequence length="59" mass="6530">MKTWGDNYLSCRIDEAIPSFNAHGSQAFAKGMGNLKLRRDTLLTAVLFDIAAELEWATA</sequence>
<gene>
    <name evidence="1" type="ORF">PA6_014_00630</name>
</gene>
<comment type="caution">
    <text evidence="1">The sequence shown here is derived from an EMBL/GenBank/DDBJ whole genome shotgun (WGS) entry which is preliminary data.</text>
</comment>
<protein>
    <submittedName>
        <fullName evidence="1">Uncharacterized protein</fullName>
    </submittedName>
</protein>
<proteinExistence type="predicted"/>
<keyword evidence="2" id="KW-1185">Reference proteome</keyword>
<reference evidence="1" key="1">
    <citation type="submission" date="2024-09" db="EMBL/GenBank/DDBJ databases">
        <title>Whole genome shotgun sequence of Pseudomonas alcaligenes NBRC 14159.</title>
        <authorList>
            <person name="Yoshida I."/>
            <person name="Hosoyama A."/>
            <person name="Tsuchikane K."/>
            <person name="Noguchi M."/>
            <person name="Hirakata S."/>
            <person name="Ando Y."/>
            <person name="Ohji S."/>
            <person name="Yamazoe A."/>
            <person name="Yamazaki S."/>
            <person name="Fujita N."/>
        </authorList>
    </citation>
    <scope>NUCLEOTIDE SEQUENCE</scope>
    <source>
        <strain evidence="1">NBRC 14159</strain>
    </source>
</reference>
<dbReference type="Proteomes" id="UP000016560">
    <property type="component" value="Unassembled WGS sequence"/>
</dbReference>
<organism evidence="1 2">
    <name type="scientific">Aquipseudomonas alcaligenes (strain ATCC 14909 / DSM 50342 / CCUG 1425 / JCM 20561 / NBRC 14159 / NCIMB 9945 / NCTC 10367 / 1577)</name>
    <name type="common">Pseudomonas alcaligenes</name>
    <dbReference type="NCBI Taxonomy" id="1215092"/>
    <lineage>
        <taxon>Bacteria</taxon>
        <taxon>Pseudomonadati</taxon>
        <taxon>Pseudomonadota</taxon>
        <taxon>Gammaproteobacteria</taxon>
        <taxon>Pseudomonadales</taxon>
        <taxon>Pseudomonadaceae</taxon>
        <taxon>Aquipseudomonas</taxon>
    </lineage>
</organism>